<dbReference type="EMBL" id="JAACJS010000002">
    <property type="protein sequence ID" value="NCI49130.1"/>
    <property type="molecule type" value="Genomic_DNA"/>
</dbReference>
<comment type="caution">
    <text evidence="1">The sequence shown here is derived from an EMBL/GenBank/DDBJ whole genome shotgun (WGS) entry which is preliminary data.</text>
</comment>
<reference evidence="1 2" key="1">
    <citation type="submission" date="2020-01" db="EMBL/GenBank/DDBJ databases">
        <title>Genome analysis.</title>
        <authorList>
            <person name="Wu S."/>
            <person name="Wang G."/>
        </authorList>
    </citation>
    <scope>NUCLEOTIDE SEQUENCE [LARGE SCALE GENOMIC DNA]</scope>
    <source>
        <strain evidence="1 2">SYL130</strain>
    </source>
</reference>
<evidence type="ECO:0000313" key="1">
    <source>
        <dbReference type="EMBL" id="NCI49130.1"/>
    </source>
</evidence>
<dbReference type="Proteomes" id="UP000753802">
    <property type="component" value="Unassembled WGS sequence"/>
</dbReference>
<sequence length="73" mass="7802">MSLKFIAGLLIGATATAAILYFLETEEGKALTAKLKAEAGKVEEDILAMADDMANDPHAFMNDLEKQVDKATS</sequence>
<organism evidence="1 2">
    <name type="scientific">Sediminibacterium roseum</name>
    <dbReference type="NCBI Taxonomy" id="1978412"/>
    <lineage>
        <taxon>Bacteria</taxon>
        <taxon>Pseudomonadati</taxon>
        <taxon>Bacteroidota</taxon>
        <taxon>Chitinophagia</taxon>
        <taxon>Chitinophagales</taxon>
        <taxon>Chitinophagaceae</taxon>
        <taxon>Sediminibacterium</taxon>
    </lineage>
</organism>
<accession>A0ABW9ZVQ2</accession>
<name>A0ABW9ZVQ2_9BACT</name>
<gene>
    <name evidence="1" type="ORF">GWC95_04295</name>
</gene>
<evidence type="ECO:0000313" key="2">
    <source>
        <dbReference type="Proteomes" id="UP000753802"/>
    </source>
</evidence>
<protein>
    <recommendedName>
        <fullName evidence="3">YtxH-like protein</fullName>
    </recommendedName>
</protein>
<proteinExistence type="predicted"/>
<keyword evidence="2" id="KW-1185">Reference proteome</keyword>
<evidence type="ECO:0008006" key="3">
    <source>
        <dbReference type="Google" id="ProtNLM"/>
    </source>
</evidence>
<dbReference type="RefSeq" id="WP_161817427.1">
    <property type="nucleotide sequence ID" value="NZ_JAACJS010000002.1"/>
</dbReference>